<dbReference type="PROSITE" id="PS50004">
    <property type="entry name" value="C2"/>
    <property type="match status" value="1"/>
</dbReference>
<dbReference type="CDD" id="cd08598">
    <property type="entry name" value="PI-PLC1c_yeast"/>
    <property type="match status" value="1"/>
</dbReference>
<dbReference type="PROSITE" id="PS50008">
    <property type="entry name" value="PIPLC_Y_DOMAIN"/>
    <property type="match status" value="1"/>
</dbReference>
<feature type="domain" description="PI-PLC Y-box" evidence="10">
    <location>
        <begin position="310"/>
        <end position="430"/>
    </location>
</feature>
<evidence type="ECO:0000313" key="11">
    <source>
        <dbReference type="EMBL" id="KAG9242902.1"/>
    </source>
</evidence>
<evidence type="ECO:0000256" key="7">
    <source>
        <dbReference type="RuleBase" id="RU361133"/>
    </source>
</evidence>
<keyword evidence="3 7" id="KW-0442">Lipid degradation</keyword>
<evidence type="ECO:0000256" key="4">
    <source>
        <dbReference type="ARBA" id="ARBA00023098"/>
    </source>
</evidence>
<evidence type="ECO:0000259" key="10">
    <source>
        <dbReference type="PROSITE" id="PS50008"/>
    </source>
</evidence>
<dbReference type="Proteomes" id="UP000887226">
    <property type="component" value="Unassembled WGS sequence"/>
</dbReference>
<evidence type="ECO:0000256" key="6">
    <source>
        <dbReference type="ARBA" id="ARBA00059664"/>
    </source>
</evidence>
<keyword evidence="5" id="KW-0807">Transducer</keyword>
<dbReference type="Pfam" id="PF00387">
    <property type="entry name" value="PI-PLC-Y"/>
    <property type="match status" value="1"/>
</dbReference>
<dbReference type="InterPro" id="IPR000008">
    <property type="entry name" value="C2_dom"/>
</dbReference>
<keyword evidence="4 7" id="KW-0443">Lipid metabolism</keyword>
<dbReference type="OrthoDB" id="269822at2759"/>
<evidence type="ECO:0000256" key="1">
    <source>
        <dbReference type="ARBA" id="ARBA00001195"/>
    </source>
</evidence>
<gene>
    <name evidence="11" type="ORF">BJ878DRAFT_543818</name>
</gene>
<dbReference type="FunFam" id="3.20.20.190:FF:000039">
    <property type="entry name" value="Phosphoinositide phospholipase C"/>
    <property type="match status" value="1"/>
</dbReference>
<dbReference type="EC" id="3.1.4.11" evidence="7"/>
<dbReference type="PANTHER" id="PTHR10336:SF169">
    <property type="entry name" value="PHOSPHOINOSITIDE PHOSPHOLIPASE C"/>
    <property type="match status" value="1"/>
</dbReference>
<dbReference type="Pfam" id="PF00388">
    <property type="entry name" value="PI-PLC-X"/>
    <property type="match status" value="1"/>
</dbReference>
<dbReference type="Pfam" id="PF00168">
    <property type="entry name" value="C2"/>
    <property type="match status" value="1"/>
</dbReference>
<dbReference type="GO" id="GO:0048015">
    <property type="term" value="P:phosphatidylinositol-mediated signaling"/>
    <property type="evidence" value="ECO:0007669"/>
    <property type="project" value="TreeGrafter"/>
</dbReference>
<evidence type="ECO:0000313" key="12">
    <source>
        <dbReference type="Proteomes" id="UP000887226"/>
    </source>
</evidence>
<dbReference type="Gene3D" id="2.60.40.150">
    <property type="entry name" value="C2 domain"/>
    <property type="match status" value="1"/>
</dbReference>
<dbReference type="SUPFAM" id="SSF49562">
    <property type="entry name" value="C2 domain (Calcium/lipid-binding domain, CaLB)"/>
    <property type="match status" value="1"/>
</dbReference>
<dbReference type="InterPro" id="IPR035892">
    <property type="entry name" value="C2_domain_sf"/>
</dbReference>
<dbReference type="Gene3D" id="3.20.20.190">
    <property type="entry name" value="Phosphatidylinositol (PI) phosphodiesterase"/>
    <property type="match status" value="1"/>
</dbReference>
<dbReference type="AlphaFoldDB" id="A0A9P7Z025"/>
<reference evidence="11" key="1">
    <citation type="journal article" date="2021" name="IMA Fungus">
        <title>Genomic characterization of three marine fungi, including Emericellopsis atlantica sp. nov. with signatures of a generalist lifestyle and marine biomass degradation.</title>
        <authorList>
            <person name="Hagestad O.C."/>
            <person name="Hou L."/>
            <person name="Andersen J.H."/>
            <person name="Hansen E.H."/>
            <person name="Altermark B."/>
            <person name="Li C."/>
            <person name="Kuhnert E."/>
            <person name="Cox R.J."/>
            <person name="Crous P.W."/>
            <person name="Spatafora J.W."/>
            <person name="Lail K."/>
            <person name="Amirebrahimi M."/>
            <person name="Lipzen A."/>
            <person name="Pangilinan J."/>
            <person name="Andreopoulos W."/>
            <person name="Hayes R.D."/>
            <person name="Ng V."/>
            <person name="Grigoriev I.V."/>
            <person name="Jackson S.A."/>
            <person name="Sutton T.D.S."/>
            <person name="Dobson A.D.W."/>
            <person name="Rama T."/>
        </authorList>
    </citation>
    <scope>NUCLEOTIDE SEQUENCE</scope>
    <source>
        <strain evidence="11">TRa3180A</strain>
    </source>
</reference>
<dbReference type="PANTHER" id="PTHR10336">
    <property type="entry name" value="PHOSPHOINOSITIDE-SPECIFIC PHOSPHOLIPASE C FAMILY PROTEIN"/>
    <property type="match status" value="1"/>
</dbReference>
<dbReference type="PROSITE" id="PS50007">
    <property type="entry name" value="PIPLC_X_DOMAIN"/>
    <property type="match status" value="1"/>
</dbReference>
<dbReference type="SMART" id="SM00149">
    <property type="entry name" value="PLCYc"/>
    <property type="match status" value="1"/>
</dbReference>
<keyword evidence="2 7" id="KW-0378">Hydrolase</keyword>
<proteinExistence type="predicted"/>
<dbReference type="InterPro" id="IPR001711">
    <property type="entry name" value="PLipase_C_Pinositol-sp_Y"/>
</dbReference>
<dbReference type="InterPro" id="IPR017946">
    <property type="entry name" value="PLC-like_Pdiesterase_TIM-brl"/>
</dbReference>
<dbReference type="GO" id="GO:0004435">
    <property type="term" value="F:phosphatidylinositol-4,5-bisphosphate phospholipase C activity"/>
    <property type="evidence" value="ECO:0007669"/>
    <property type="project" value="UniProtKB-EC"/>
</dbReference>
<evidence type="ECO:0000256" key="2">
    <source>
        <dbReference type="ARBA" id="ARBA00022801"/>
    </source>
</evidence>
<dbReference type="GO" id="GO:0016042">
    <property type="term" value="P:lipid catabolic process"/>
    <property type="evidence" value="ECO:0007669"/>
    <property type="project" value="UniProtKB-KW"/>
</dbReference>
<evidence type="ECO:0000259" key="9">
    <source>
        <dbReference type="PROSITE" id="PS50004"/>
    </source>
</evidence>
<evidence type="ECO:0000256" key="5">
    <source>
        <dbReference type="ARBA" id="ARBA00023224"/>
    </source>
</evidence>
<dbReference type="GO" id="GO:0051209">
    <property type="term" value="P:release of sequestered calcium ion into cytosol"/>
    <property type="evidence" value="ECO:0007669"/>
    <property type="project" value="TreeGrafter"/>
</dbReference>
<organism evidence="11 12">
    <name type="scientific">Calycina marina</name>
    <dbReference type="NCBI Taxonomy" id="1763456"/>
    <lineage>
        <taxon>Eukaryota</taxon>
        <taxon>Fungi</taxon>
        <taxon>Dikarya</taxon>
        <taxon>Ascomycota</taxon>
        <taxon>Pezizomycotina</taxon>
        <taxon>Leotiomycetes</taxon>
        <taxon>Helotiales</taxon>
        <taxon>Pezizellaceae</taxon>
        <taxon>Calycina</taxon>
    </lineage>
</organism>
<accession>A0A9P7Z025</accession>
<comment type="caution">
    <text evidence="11">The sequence shown here is derived from an EMBL/GenBank/DDBJ whole genome shotgun (WGS) entry which is preliminary data.</text>
</comment>
<protein>
    <recommendedName>
        <fullName evidence="7">Phosphoinositide phospholipase C</fullName>
        <ecNumber evidence="7">3.1.4.11</ecNumber>
    </recommendedName>
</protein>
<sequence length="591" mass="65206">MSSLMSSFAELNPFSKGNPKDDAEDQGETTQNNASIAGGGHAARASDITKTKLRVSQSLKSFLVSQDAISKRNAAVDSDHMTPALQALVDRAHIEVPAELTDRSRPLPEYFVSSTHNTYLMAHQLFGTSSAGAYDTVLKAGARCVEIDAWDNEKDENEPKVTHGYTLVSHIPFRSVCEAIRDGVDREAAEAKDVQGFRPAPIMVSLENHCNAKGQLRLAQIMEEVWGNRLLSKGVREEGKEEQAGGEHVLLSELGSKIVVIVEHHLKTLCEVEKDIDEHSESGDEEEQLAFRAYQEKKKTAPANIIIPELAKIGVYAQSVKPSDDSWYSTNPQVLANGPHHHLINVSESGLLTHLPKQAQKISEHNAHHLMRVFPKGTRISSKNLKPVPFWGIGAQICALNWQTFGASLQINEALFSSTDGYVLKPRALRAGGSGILSTGIRKRLTLHIGGATDLPLPKNRKEDDEMKPYVSCILSHPDNLAAEPPKRKTAPYKHHNLGFMHRGHNPPSTDPVWDEKLDWEYDDNELVFLRILVKSDDSFAANPIVAVTAVRLSYAVQNTWTFIRLLDLQGAETKSSLLLKFEITDAKAVA</sequence>
<comment type="catalytic activity">
    <reaction evidence="1 7">
        <text>a 1,2-diacyl-sn-glycero-3-phospho-(1D-myo-inositol-4,5-bisphosphate) + H2O = 1D-myo-inositol 1,4,5-trisphosphate + a 1,2-diacyl-sn-glycerol + H(+)</text>
        <dbReference type="Rhea" id="RHEA:33179"/>
        <dbReference type="ChEBI" id="CHEBI:15377"/>
        <dbReference type="ChEBI" id="CHEBI:15378"/>
        <dbReference type="ChEBI" id="CHEBI:17815"/>
        <dbReference type="ChEBI" id="CHEBI:58456"/>
        <dbReference type="ChEBI" id="CHEBI:203600"/>
        <dbReference type="EC" id="3.1.4.11"/>
    </reaction>
</comment>
<evidence type="ECO:0000256" key="8">
    <source>
        <dbReference type="SAM" id="MobiDB-lite"/>
    </source>
</evidence>
<dbReference type="SMART" id="SM00148">
    <property type="entry name" value="PLCXc"/>
    <property type="match status" value="1"/>
</dbReference>
<dbReference type="SUPFAM" id="SSF51695">
    <property type="entry name" value="PLC-like phosphodiesterases"/>
    <property type="match status" value="1"/>
</dbReference>
<dbReference type="EMBL" id="MU254024">
    <property type="protein sequence ID" value="KAG9242902.1"/>
    <property type="molecule type" value="Genomic_DNA"/>
</dbReference>
<evidence type="ECO:0000256" key="3">
    <source>
        <dbReference type="ARBA" id="ARBA00022963"/>
    </source>
</evidence>
<dbReference type="PRINTS" id="PR00390">
    <property type="entry name" value="PHPHLIPASEC"/>
</dbReference>
<keyword evidence="12" id="KW-1185">Reference proteome</keyword>
<name>A0A9P7Z025_9HELO</name>
<feature type="domain" description="C2" evidence="9">
    <location>
        <begin position="425"/>
        <end position="566"/>
    </location>
</feature>
<feature type="region of interest" description="Disordered" evidence="8">
    <location>
        <begin position="1"/>
        <end position="43"/>
    </location>
</feature>
<dbReference type="InterPro" id="IPR000909">
    <property type="entry name" value="PLipase_C_PInositol-sp_X_dom"/>
</dbReference>
<dbReference type="InterPro" id="IPR001192">
    <property type="entry name" value="PI-PLC_fam"/>
</dbReference>
<comment type="function">
    <text evidence="6">The production of the second messenger molecules diacylglycerol (DAG) and inositol 1,4,5-trisphosphate (IP3) is mediated by activated phosphatidylinositol-specific phospholipase C enzymes.</text>
</comment>